<comment type="caution">
    <text evidence="3">The sequence shown here is derived from an EMBL/GenBank/DDBJ whole genome shotgun (WGS) entry which is preliminary data.</text>
</comment>
<dbReference type="PANTHER" id="PTHR47209:SF1">
    <property type="entry name" value="OS06G0639500 PROTEIN"/>
    <property type="match status" value="1"/>
</dbReference>
<dbReference type="PROSITE" id="PS50011">
    <property type="entry name" value="PROTEIN_KINASE_DOM"/>
    <property type="match status" value="1"/>
</dbReference>
<dbReference type="GO" id="GO:0004672">
    <property type="term" value="F:protein kinase activity"/>
    <property type="evidence" value="ECO:0007669"/>
    <property type="project" value="InterPro"/>
</dbReference>
<proteinExistence type="predicted"/>
<dbReference type="InterPro" id="IPR011009">
    <property type="entry name" value="Kinase-like_dom_sf"/>
</dbReference>
<dbReference type="InterPro" id="IPR053293">
    <property type="entry name" value="OCM_Kinase"/>
</dbReference>
<dbReference type="Pfam" id="PF07714">
    <property type="entry name" value="PK_Tyr_Ser-Thr"/>
    <property type="match status" value="1"/>
</dbReference>
<accession>A0AAV3PF14</accession>
<dbReference type="CDD" id="cd14014">
    <property type="entry name" value="STKc_PknB_like"/>
    <property type="match status" value="1"/>
</dbReference>
<feature type="binding site" evidence="1">
    <location>
        <position position="84"/>
    </location>
    <ligand>
        <name>ATP</name>
        <dbReference type="ChEBI" id="CHEBI:30616"/>
    </ligand>
</feature>
<dbReference type="InterPro" id="IPR001245">
    <property type="entry name" value="Ser-Thr/Tyr_kinase_cat_dom"/>
</dbReference>
<keyword evidence="1" id="KW-0067">ATP-binding</keyword>
<evidence type="ECO:0000256" key="1">
    <source>
        <dbReference type="PROSITE-ProRule" id="PRU10141"/>
    </source>
</evidence>
<dbReference type="SUPFAM" id="SSF56112">
    <property type="entry name" value="Protein kinase-like (PK-like)"/>
    <property type="match status" value="1"/>
</dbReference>
<dbReference type="PANTHER" id="PTHR47209">
    <property type="entry name" value="OS06G0639500 PROTEIN"/>
    <property type="match status" value="1"/>
</dbReference>
<dbReference type="Gene3D" id="1.10.510.10">
    <property type="entry name" value="Transferase(Phosphotransferase) domain 1"/>
    <property type="match status" value="1"/>
</dbReference>
<sequence>MAGKVVDKEQMPFDFEFVESDSDQLTAVPASQEKNFDDQNGPWIDPKKVNLRHRIGVGLFGDLWLATHHYTTKGFEEYREVAVKMLHRIKDDDSDLVLNRLHDLISKCRELQNVCCLHGICIINEKLCILTKFYDGSVGKTMTRLVGGRGNISLHDVLRYGIDLAQGIIDLHSKGILVLNIKPSNILLNENDQAIVGDPGIPYLLLGISLLGKALRLGSPNYMAPEQWQPEIGGPISFETDSWGFGCSIVEMLTGNRPWSGKSVDEIYKSVVKKLEKPLIPSGLPPALENVIIGCFEYDPRSRPLMRDILDALKSCQDAVSRDEDWESLGSKMVTVGSGGSGYSKWLLMKDHLRIGDIVRSRKPPNSFKSGNMDVPEGTVVGVETDQSGFVLVRVHGIHGPVRVHSLTLERVTFGLAAGDWVRLQKEDKKQSPVGILHSIDRNGSVSVGFIGAETLWNGNYSDLQMANSYHIGQFVTLKGEVFSPRFEWPRKAGGEWATGKIFQVLPNGCLNVDFPSKPNFFVDNTRFLADPTEVEVVSFNTCPTIIKKYQHLEDFHWAVRPLLIALSLFTAMKLGALVGKKFGRGSKPMVTDALTQSDGHNVNHKKGVVFKLPL</sequence>
<dbReference type="InterPro" id="IPR017441">
    <property type="entry name" value="Protein_kinase_ATP_BS"/>
</dbReference>
<feature type="domain" description="Protein kinase" evidence="2">
    <location>
        <begin position="49"/>
        <end position="320"/>
    </location>
</feature>
<dbReference type="InterPro" id="IPR000719">
    <property type="entry name" value="Prot_kinase_dom"/>
</dbReference>
<keyword evidence="4" id="KW-1185">Reference proteome</keyword>
<gene>
    <name evidence="3" type="ORF">LIER_08909</name>
</gene>
<dbReference type="Proteomes" id="UP001454036">
    <property type="component" value="Unassembled WGS sequence"/>
</dbReference>
<keyword evidence="1" id="KW-0547">Nucleotide-binding</keyword>
<dbReference type="GO" id="GO:0005524">
    <property type="term" value="F:ATP binding"/>
    <property type="evidence" value="ECO:0007669"/>
    <property type="project" value="UniProtKB-UniRule"/>
</dbReference>
<dbReference type="Gene3D" id="3.30.200.20">
    <property type="entry name" value="Phosphorylase Kinase, domain 1"/>
    <property type="match status" value="1"/>
</dbReference>
<protein>
    <recommendedName>
        <fullName evidence="2">Protein kinase domain-containing protein</fullName>
    </recommendedName>
</protein>
<dbReference type="PROSITE" id="PS00107">
    <property type="entry name" value="PROTEIN_KINASE_ATP"/>
    <property type="match status" value="1"/>
</dbReference>
<dbReference type="AlphaFoldDB" id="A0AAV3PF14"/>
<reference evidence="3 4" key="1">
    <citation type="submission" date="2024-01" db="EMBL/GenBank/DDBJ databases">
        <title>The complete chloroplast genome sequence of Lithospermum erythrorhizon: insights into the phylogenetic relationship among Boraginaceae species and the maternal lineages of purple gromwells.</title>
        <authorList>
            <person name="Okada T."/>
            <person name="Watanabe K."/>
        </authorList>
    </citation>
    <scope>NUCLEOTIDE SEQUENCE [LARGE SCALE GENOMIC DNA]</scope>
</reference>
<organism evidence="3 4">
    <name type="scientific">Lithospermum erythrorhizon</name>
    <name type="common">Purple gromwell</name>
    <name type="synonym">Lithospermum officinale var. erythrorhizon</name>
    <dbReference type="NCBI Taxonomy" id="34254"/>
    <lineage>
        <taxon>Eukaryota</taxon>
        <taxon>Viridiplantae</taxon>
        <taxon>Streptophyta</taxon>
        <taxon>Embryophyta</taxon>
        <taxon>Tracheophyta</taxon>
        <taxon>Spermatophyta</taxon>
        <taxon>Magnoliopsida</taxon>
        <taxon>eudicotyledons</taxon>
        <taxon>Gunneridae</taxon>
        <taxon>Pentapetalae</taxon>
        <taxon>asterids</taxon>
        <taxon>lamiids</taxon>
        <taxon>Boraginales</taxon>
        <taxon>Boraginaceae</taxon>
        <taxon>Boraginoideae</taxon>
        <taxon>Lithospermeae</taxon>
        <taxon>Lithospermum</taxon>
    </lineage>
</organism>
<name>A0AAV3PF14_LITER</name>
<dbReference type="EMBL" id="BAABME010001477">
    <property type="protein sequence ID" value="GAA0149828.1"/>
    <property type="molecule type" value="Genomic_DNA"/>
</dbReference>
<evidence type="ECO:0000313" key="4">
    <source>
        <dbReference type="Proteomes" id="UP001454036"/>
    </source>
</evidence>
<evidence type="ECO:0000313" key="3">
    <source>
        <dbReference type="EMBL" id="GAA0149828.1"/>
    </source>
</evidence>
<evidence type="ECO:0000259" key="2">
    <source>
        <dbReference type="PROSITE" id="PS50011"/>
    </source>
</evidence>